<gene>
    <name evidence="1" type="ORF">H480_20774</name>
</gene>
<reference evidence="1 2" key="1">
    <citation type="submission" date="2013-02" db="EMBL/GenBank/DDBJ databases">
        <title>Draft genome sequence of Amycolatopsis vancoresmycina strain DSM 44592T.</title>
        <authorList>
            <person name="Kumar S."/>
            <person name="Kaur N."/>
            <person name="Kaur C."/>
            <person name="Raghava G.P.S."/>
            <person name="Mayilraj S."/>
        </authorList>
    </citation>
    <scope>NUCLEOTIDE SEQUENCE [LARGE SCALE GENOMIC DNA]</scope>
    <source>
        <strain evidence="1 2">DSM 44592</strain>
    </source>
</reference>
<keyword evidence="2" id="KW-1185">Reference proteome</keyword>
<sequence>MRVLVTGGNAGIGYFAAEQLHGKDAGARPAVRAVLRPDVEGGQLWGPRVFGLRGRPRLEPRWANLTDDAAAARLWTESVALTGLDPLG</sequence>
<dbReference type="Gene3D" id="3.40.50.720">
    <property type="entry name" value="NAD(P)-binding Rossmann-like Domain"/>
    <property type="match status" value="1"/>
</dbReference>
<evidence type="ECO:0000313" key="1">
    <source>
        <dbReference type="EMBL" id="EOD66593.1"/>
    </source>
</evidence>
<dbReference type="eggNOG" id="COG1028">
    <property type="taxonomic scope" value="Bacteria"/>
</dbReference>
<organism evidence="1 2">
    <name type="scientific">Amycolatopsis vancoresmycina DSM 44592</name>
    <dbReference type="NCBI Taxonomy" id="1292037"/>
    <lineage>
        <taxon>Bacteria</taxon>
        <taxon>Bacillati</taxon>
        <taxon>Actinomycetota</taxon>
        <taxon>Actinomycetes</taxon>
        <taxon>Pseudonocardiales</taxon>
        <taxon>Pseudonocardiaceae</taxon>
        <taxon>Amycolatopsis</taxon>
    </lineage>
</organism>
<dbReference type="SUPFAM" id="SSF51735">
    <property type="entry name" value="NAD(P)-binding Rossmann-fold domains"/>
    <property type="match status" value="1"/>
</dbReference>
<proteinExistence type="predicted"/>
<accession>R1G539</accession>
<protein>
    <submittedName>
        <fullName evidence="1">Short-chain dehydrogenase</fullName>
    </submittedName>
</protein>
<dbReference type="PATRIC" id="fig|1292037.4.peg.3939"/>
<dbReference type="AlphaFoldDB" id="R1G539"/>
<dbReference type="RefSeq" id="WP_003090408.1">
    <property type="nucleotide sequence ID" value="NZ_AOUO01000295.1"/>
</dbReference>
<comment type="caution">
    <text evidence="1">The sequence shown here is derived from an EMBL/GenBank/DDBJ whole genome shotgun (WGS) entry which is preliminary data.</text>
</comment>
<dbReference type="EMBL" id="AOUO01000295">
    <property type="protein sequence ID" value="EOD66593.1"/>
    <property type="molecule type" value="Genomic_DNA"/>
</dbReference>
<evidence type="ECO:0000313" key="2">
    <source>
        <dbReference type="Proteomes" id="UP000014139"/>
    </source>
</evidence>
<name>R1G539_9PSEU</name>
<dbReference type="InterPro" id="IPR036291">
    <property type="entry name" value="NAD(P)-bd_dom_sf"/>
</dbReference>
<dbReference type="Proteomes" id="UP000014139">
    <property type="component" value="Unassembled WGS sequence"/>
</dbReference>